<comment type="caution">
    <text evidence="2">The sequence shown here is derived from an EMBL/GenBank/DDBJ whole genome shotgun (WGS) entry which is preliminary data.</text>
</comment>
<feature type="region of interest" description="Disordered" evidence="1">
    <location>
        <begin position="149"/>
        <end position="168"/>
    </location>
</feature>
<reference evidence="2" key="1">
    <citation type="submission" date="2021-03" db="EMBL/GenBank/DDBJ databases">
        <title>Draft genome sequence of rust myrtle Austropuccinia psidii MF-1, a brazilian biotype.</title>
        <authorList>
            <person name="Quecine M.C."/>
            <person name="Pachon D.M.R."/>
            <person name="Bonatelli M.L."/>
            <person name="Correr F.H."/>
            <person name="Franceschini L.M."/>
            <person name="Leite T.F."/>
            <person name="Margarido G.R.A."/>
            <person name="Almeida C.A."/>
            <person name="Ferrarezi J.A."/>
            <person name="Labate C.A."/>
        </authorList>
    </citation>
    <scope>NUCLEOTIDE SEQUENCE</scope>
    <source>
        <strain evidence="2">MF-1</strain>
    </source>
</reference>
<accession>A0A9Q3D381</accession>
<dbReference type="Proteomes" id="UP000765509">
    <property type="component" value="Unassembled WGS sequence"/>
</dbReference>
<protein>
    <submittedName>
        <fullName evidence="2">Uncharacterized protein</fullName>
    </submittedName>
</protein>
<gene>
    <name evidence="2" type="ORF">O181_032752</name>
</gene>
<evidence type="ECO:0000256" key="1">
    <source>
        <dbReference type="SAM" id="MobiDB-lite"/>
    </source>
</evidence>
<dbReference type="OrthoDB" id="2506909at2759"/>
<evidence type="ECO:0000313" key="2">
    <source>
        <dbReference type="EMBL" id="MBW0493037.1"/>
    </source>
</evidence>
<name>A0A9Q3D381_9BASI</name>
<evidence type="ECO:0000313" key="3">
    <source>
        <dbReference type="Proteomes" id="UP000765509"/>
    </source>
</evidence>
<keyword evidence="3" id="KW-1185">Reference proteome</keyword>
<dbReference type="AlphaFoldDB" id="A0A9Q3D381"/>
<sequence length="242" mass="27401">MLPFSPTSTGPSGSFICIAILMAIAEVVAMRKLTEFISHSSSKFCNSCSIHKAQIEDIGPQFHYKCSYQNHKSTIAKWLWETPQQRQAIFSEYGMRYSILEDLPYWDATRMFNLDIINNLIHGSLKDDATFKLCILEAKSKIYIRSCRKSNDTHSSDSDAMTSNSSLDKITSRKTCSLRRDTEKITNESLPTTSTQQNYFPIPSSHMQNTSSGSAEIPSFDMDYIPTCKFHSEFDISALSDH</sequence>
<feature type="compositionally biased region" description="Polar residues" evidence="1">
    <location>
        <begin position="187"/>
        <end position="213"/>
    </location>
</feature>
<organism evidence="2 3">
    <name type="scientific">Austropuccinia psidii MF-1</name>
    <dbReference type="NCBI Taxonomy" id="1389203"/>
    <lineage>
        <taxon>Eukaryota</taxon>
        <taxon>Fungi</taxon>
        <taxon>Dikarya</taxon>
        <taxon>Basidiomycota</taxon>
        <taxon>Pucciniomycotina</taxon>
        <taxon>Pucciniomycetes</taxon>
        <taxon>Pucciniales</taxon>
        <taxon>Sphaerophragmiaceae</taxon>
        <taxon>Austropuccinia</taxon>
    </lineage>
</organism>
<dbReference type="EMBL" id="AVOT02011880">
    <property type="protein sequence ID" value="MBW0493037.1"/>
    <property type="molecule type" value="Genomic_DNA"/>
</dbReference>
<feature type="region of interest" description="Disordered" evidence="1">
    <location>
        <begin position="181"/>
        <end position="213"/>
    </location>
</feature>
<proteinExistence type="predicted"/>